<name>A0ABV7SBV2_9ACTN</name>
<keyword evidence="3" id="KW-1185">Reference proteome</keyword>
<dbReference type="EMBL" id="JBHRWR010000009">
    <property type="protein sequence ID" value="MFC3574430.1"/>
    <property type="molecule type" value="Genomic_DNA"/>
</dbReference>
<evidence type="ECO:0000256" key="1">
    <source>
        <dbReference type="SAM" id="MobiDB-lite"/>
    </source>
</evidence>
<dbReference type="Proteomes" id="UP001595701">
    <property type="component" value="Unassembled WGS sequence"/>
</dbReference>
<accession>A0ABV7SBV2</accession>
<feature type="region of interest" description="Disordered" evidence="1">
    <location>
        <begin position="1"/>
        <end position="43"/>
    </location>
</feature>
<organism evidence="2 3">
    <name type="scientific">Streptomyces yaanensis</name>
    <dbReference type="NCBI Taxonomy" id="1142239"/>
    <lineage>
        <taxon>Bacteria</taxon>
        <taxon>Bacillati</taxon>
        <taxon>Actinomycetota</taxon>
        <taxon>Actinomycetes</taxon>
        <taxon>Kitasatosporales</taxon>
        <taxon>Streptomycetaceae</taxon>
        <taxon>Streptomyces</taxon>
    </lineage>
</organism>
<comment type="caution">
    <text evidence="2">The sequence shown here is derived from an EMBL/GenBank/DDBJ whole genome shotgun (WGS) entry which is preliminary data.</text>
</comment>
<gene>
    <name evidence="2" type="ORF">ACFOZ0_14325</name>
</gene>
<protein>
    <submittedName>
        <fullName evidence="2">Uncharacterized protein</fullName>
    </submittedName>
</protein>
<proteinExistence type="predicted"/>
<dbReference type="RefSeq" id="WP_310769774.1">
    <property type="nucleotide sequence ID" value="NZ_JBHRWR010000009.1"/>
</dbReference>
<evidence type="ECO:0000313" key="3">
    <source>
        <dbReference type="Proteomes" id="UP001595701"/>
    </source>
</evidence>
<evidence type="ECO:0000313" key="2">
    <source>
        <dbReference type="EMBL" id="MFC3574430.1"/>
    </source>
</evidence>
<feature type="compositionally biased region" description="Basic and acidic residues" evidence="1">
    <location>
        <begin position="12"/>
        <end position="29"/>
    </location>
</feature>
<sequence length="43" mass="4528">MPGTTACDPAEDDVHREEAGERDSGKRPDSAPALPNTTNTMAD</sequence>
<reference evidence="3" key="1">
    <citation type="journal article" date="2019" name="Int. J. Syst. Evol. Microbiol.">
        <title>The Global Catalogue of Microorganisms (GCM) 10K type strain sequencing project: providing services to taxonomists for standard genome sequencing and annotation.</title>
        <authorList>
            <consortium name="The Broad Institute Genomics Platform"/>
            <consortium name="The Broad Institute Genome Sequencing Center for Infectious Disease"/>
            <person name="Wu L."/>
            <person name="Ma J."/>
        </authorList>
    </citation>
    <scope>NUCLEOTIDE SEQUENCE [LARGE SCALE GENOMIC DNA]</scope>
    <source>
        <strain evidence="3">CGMCC 4.7035</strain>
    </source>
</reference>